<dbReference type="Proteomes" id="UP000824139">
    <property type="component" value="Unassembled WGS sequence"/>
</dbReference>
<evidence type="ECO:0000313" key="2">
    <source>
        <dbReference type="EMBL" id="HIS83727.1"/>
    </source>
</evidence>
<gene>
    <name evidence="2" type="ORF">IAD41_09015</name>
</gene>
<proteinExistence type="predicted"/>
<name>A0A9D1FX85_9BACT</name>
<protein>
    <submittedName>
        <fullName evidence="2">Uncharacterized protein</fullName>
    </submittedName>
</protein>
<dbReference type="AlphaFoldDB" id="A0A9D1FX85"/>
<evidence type="ECO:0000313" key="3">
    <source>
        <dbReference type="Proteomes" id="UP000824139"/>
    </source>
</evidence>
<keyword evidence="1" id="KW-0812">Transmembrane</keyword>
<keyword evidence="1" id="KW-0472">Membrane</keyword>
<comment type="caution">
    <text evidence="2">The sequence shown here is derived from an EMBL/GenBank/DDBJ whole genome shotgun (WGS) entry which is preliminary data.</text>
</comment>
<keyword evidence="1" id="KW-1133">Transmembrane helix</keyword>
<dbReference type="EMBL" id="DVJO01000194">
    <property type="protein sequence ID" value="HIS83727.1"/>
    <property type="molecule type" value="Genomic_DNA"/>
</dbReference>
<accession>A0A9D1FX85</accession>
<evidence type="ECO:0000256" key="1">
    <source>
        <dbReference type="SAM" id="Phobius"/>
    </source>
</evidence>
<organism evidence="2 3">
    <name type="scientific">Candidatus Scatenecus faecavium</name>
    <dbReference type="NCBI Taxonomy" id="2840915"/>
    <lineage>
        <taxon>Bacteria</taxon>
        <taxon>Candidatus Scatenecus</taxon>
    </lineage>
</organism>
<feature type="transmembrane region" description="Helical" evidence="1">
    <location>
        <begin position="6"/>
        <end position="25"/>
    </location>
</feature>
<reference evidence="2" key="1">
    <citation type="submission" date="2020-10" db="EMBL/GenBank/DDBJ databases">
        <authorList>
            <person name="Gilroy R."/>
        </authorList>
    </citation>
    <scope>NUCLEOTIDE SEQUENCE</scope>
    <source>
        <strain evidence="2">CHK152-2994</strain>
    </source>
</reference>
<reference evidence="2" key="2">
    <citation type="journal article" date="2021" name="PeerJ">
        <title>Extensive microbial diversity within the chicken gut microbiome revealed by metagenomics and culture.</title>
        <authorList>
            <person name="Gilroy R."/>
            <person name="Ravi A."/>
            <person name="Getino M."/>
            <person name="Pursley I."/>
            <person name="Horton D.L."/>
            <person name="Alikhan N.F."/>
            <person name="Baker D."/>
            <person name="Gharbi K."/>
            <person name="Hall N."/>
            <person name="Watson M."/>
            <person name="Adriaenssens E.M."/>
            <person name="Foster-Nyarko E."/>
            <person name="Jarju S."/>
            <person name="Secka A."/>
            <person name="Antonio M."/>
            <person name="Oren A."/>
            <person name="Chaudhuri R.R."/>
            <person name="La Ragione R."/>
            <person name="Hildebrand F."/>
            <person name="Pallen M.J."/>
        </authorList>
    </citation>
    <scope>NUCLEOTIDE SEQUENCE</scope>
    <source>
        <strain evidence="2">CHK152-2994</strain>
    </source>
</reference>
<sequence>MESLLHYSPILVAVMIFLIQQRIVVTPEQLEKKHREIIEDIEERFVSIHSFNDLKDHFGEMKEKIDKIYDFIITVK</sequence>